<protein>
    <submittedName>
        <fullName evidence="4">Heat-shock protein Hsp20</fullName>
    </submittedName>
</protein>
<proteinExistence type="inferred from homology"/>
<dbReference type="InterPro" id="IPR008978">
    <property type="entry name" value="HSP20-like_chaperone"/>
</dbReference>
<dbReference type="Gene3D" id="2.60.40.790">
    <property type="match status" value="1"/>
</dbReference>
<name>A0A1D8KBH5_9GAMM</name>
<dbReference type="PROSITE" id="PS01031">
    <property type="entry name" value="SHSP"/>
    <property type="match status" value="1"/>
</dbReference>
<comment type="similarity">
    <text evidence="1 2">Belongs to the small heat shock protein (HSP20) family.</text>
</comment>
<evidence type="ECO:0000256" key="2">
    <source>
        <dbReference type="RuleBase" id="RU003616"/>
    </source>
</evidence>
<feature type="domain" description="SHSP" evidence="3">
    <location>
        <begin position="36"/>
        <end position="147"/>
    </location>
</feature>
<evidence type="ECO:0000256" key="1">
    <source>
        <dbReference type="PROSITE-ProRule" id="PRU00285"/>
    </source>
</evidence>
<dbReference type="Proteomes" id="UP000095342">
    <property type="component" value="Chromosome"/>
</dbReference>
<sequence length="147" mass="16889">MSMVRYQPYGLLNQLYREMDRAFGLPGEHEANGSESATSDWLPSVDIKEEENAFVIHADVPGVEPKDVDIHMEDGVLTIKGERSTVNEESREQYRRVERVRGQFYRRFTLPDTADADQITARMDKGVLEVRIPKQARVLPRKIQIEG</sequence>
<organism evidence="4 5">
    <name type="scientific">Acidihalobacter aeolianus</name>
    <dbReference type="NCBI Taxonomy" id="2792603"/>
    <lineage>
        <taxon>Bacteria</taxon>
        <taxon>Pseudomonadati</taxon>
        <taxon>Pseudomonadota</taxon>
        <taxon>Gammaproteobacteria</taxon>
        <taxon>Chromatiales</taxon>
        <taxon>Ectothiorhodospiraceae</taxon>
        <taxon>Acidihalobacter</taxon>
    </lineage>
</organism>
<gene>
    <name evidence="4" type="ORF">BJI67_00275</name>
</gene>
<accession>A0A1D8KBH5</accession>
<dbReference type="SUPFAM" id="SSF49764">
    <property type="entry name" value="HSP20-like chaperones"/>
    <property type="match status" value="1"/>
</dbReference>
<dbReference type="Pfam" id="PF00011">
    <property type="entry name" value="HSP20"/>
    <property type="match status" value="1"/>
</dbReference>
<dbReference type="KEGG" id="aaeo:BJI67_00275"/>
<dbReference type="EMBL" id="CP017448">
    <property type="protein sequence ID" value="AOV18323.1"/>
    <property type="molecule type" value="Genomic_DNA"/>
</dbReference>
<evidence type="ECO:0000313" key="4">
    <source>
        <dbReference type="EMBL" id="AOV18323.1"/>
    </source>
</evidence>
<dbReference type="InterPro" id="IPR002068">
    <property type="entry name" value="A-crystallin/Hsp20_dom"/>
</dbReference>
<evidence type="ECO:0000313" key="5">
    <source>
        <dbReference type="Proteomes" id="UP000095342"/>
    </source>
</evidence>
<keyword evidence="5" id="KW-1185">Reference proteome</keyword>
<dbReference type="CDD" id="cd06464">
    <property type="entry name" value="ACD_sHsps-like"/>
    <property type="match status" value="1"/>
</dbReference>
<dbReference type="RefSeq" id="WP_070073850.1">
    <property type="nucleotide sequence ID" value="NZ_CP017448.1"/>
</dbReference>
<reference evidence="4 5" key="1">
    <citation type="submission" date="2016-09" db="EMBL/GenBank/DDBJ databases">
        <title>Acidihalobacter prosperus V6 (DSM14174).</title>
        <authorList>
            <person name="Khaleque H.N."/>
            <person name="Ramsay J.P."/>
            <person name="Murphy R.J.T."/>
            <person name="Kaksonen A.H."/>
            <person name="Boxall N.J."/>
            <person name="Watkin E.L.J."/>
        </authorList>
    </citation>
    <scope>NUCLEOTIDE SEQUENCE [LARGE SCALE GENOMIC DNA]</scope>
    <source>
        <strain evidence="4 5">V6</strain>
    </source>
</reference>
<evidence type="ECO:0000259" key="3">
    <source>
        <dbReference type="PROSITE" id="PS01031"/>
    </source>
</evidence>
<dbReference type="AlphaFoldDB" id="A0A1D8KBH5"/>
<dbReference type="PANTHER" id="PTHR11527">
    <property type="entry name" value="HEAT-SHOCK PROTEIN 20 FAMILY MEMBER"/>
    <property type="match status" value="1"/>
</dbReference>
<dbReference type="InterPro" id="IPR031107">
    <property type="entry name" value="Small_HSP"/>
</dbReference>